<evidence type="ECO:0000313" key="4">
    <source>
        <dbReference type="Proteomes" id="UP000177697"/>
    </source>
</evidence>
<keyword evidence="2" id="KW-1133">Transmembrane helix</keyword>
<evidence type="ECO:0000313" key="3">
    <source>
        <dbReference type="EMBL" id="OHB14980.1"/>
    </source>
</evidence>
<sequence length="146" mass="15637">MDETTPQNQNTREPLRRPVRQIPEQQTEKRERIKKWMAVCLITVAVCVDLAQALLTAVAIGAVLGPVISAVAWFGFWVWFMILGVSFVSNPKKLLSMGGAGIIEIIPVFGALPAFTAGVAATVFITMAEDKGGIISKAAGALQGKI</sequence>
<comment type="caution">
    <text evidence="3">The sequence shown here is derived from an EMBL/GenBank/DDBJ whole genome shotgun (WGS) entry which is preliminary data.</text>
</comment>
<accession>A0A1G2V043</accession>
<feature type="compositionally biased region" description="Polar residues" evidence="1">
    <location>
        <begin position="1"/>
        <end position="12"/>
    </location>
</feature>
<organism evidence="3 4">
    <name type="scientific">Candidatus Zambryskibacteria bacterium RIFOXYC1_FULL_39_10</name>
    <dbReference type="NCBI Taxonomy" id="1802779"/>
    <lineage>
        <taxon>Bacteria</taxon>
        <taxon>Candidatus Zambryskiibacteriota</taxon>
    </lineage>
</organism>
<evidence type="ECO:0000256" key="2">
    <source>
        <dbReference type="SAM" id="Phobius"/>
    </source>
</evidence>
<reference evidence="3 4" key="1">
    <citation type="journal article" date="2016" name="Nat. Commun.">
        <title>Thousands of microbial genomes shed light on interconnected biogeochemical processes in an aquifer system.</title>
        <authorList>
            <person name="Anantharaman K."/>
            <person name="Brown C.T."/>
            <person name="Hug L.A."/>
            <person name="Sharon I."/>
            <person name="Castelle C.J."/>
            <person name="Probst A.J."/>
            <person name="Thomas B.C."/>
            <person name="Singh A."/>
            <person name="Wilkins M.J."/>
            <person name="Karaoz U."/>
            <person name="Brodie E.L."/>
            <person name="Williams K.H."/>
            <person name="Hubbard S.S."/>
            <person name="Banfield J.F."/>
        </authorList>
    </citation>
    <scope>NUCLEOTIDE SEQUENCE [LARGE SCALE GENOMIC DNA]</scope>
</reference>
<keyword evidence="2" id="KW-0472">Membrane</keyword>
<evidence type="ECO:0000256" key="1">
    <source>
        <dbReference type="SAM" id="MobiDB-lite"/>
    </source>
</evidence>
<keyword evidence="2" id="KW-0812">Transmembrane</keyword>
<dbReference type="AlphaFoldDB" id="A0A1G2V043"/>
<protein>
    <submittedName>
        <fullName evidence="3">Uncharacterized protein</fullName>
    </submittedName>
</protein>
<proteinExistence type="predicted"/>
<gene>
    <name evidence="3" type="ORF">A2431_02945</name>
</gene>
<feature type="region of interest" description="Disordered" evidence="1">
    <location>
        <begin position="1"/>
        <end position="26"/>
    </location>
</feature>
<name>A0A1G2V043_9BACT</name>
<feature type="transmembrane region" description="Helical" evidence="2">
    <location>
        <begin position="36"/>
        <end position="64"/>
    </location>
</feature>
<feature type="transmembrane region" description="Helical" evidence="2">
    <location>
        <begin position="101"/>
        <end position="125"/>
    </location>
</feature>
<dbReference type="Proteomes" id="UP000177697">
    <property type="component" value="Unassembled WGS sequence"/>
</dbReference>
<feature type="transmembrane region" description="Helical" evidence="2">
    <location>
        <begin position="70"/>
        <end position="89"/>
    </location>
</feature>
<dbReference type="EMBL" id="MHWW01000011">
    <property type="protein sequence ID" value="OHB14980.1"/>
    <property type="molecule type" value="Genomic_DNA"/>
</dbReference>